<evidence type="ECO:0000256" key="1">
    <source>
        <dbReference type="ARBA" id="ARBA00022553"/>
    </source>
</evidence>
<organism evidence="10 11">
    <name type="scientific">Anatilimnocola aggregata</name>
    <dbReference type="NCBI Taxonomy" id="2528021"/>
    <lineage>
        <taxon>Bacteria</taxon>
        <taxon>Pseudomonadati</taxon>
        <taxon>Planctomycetota</taxon>
        <taxon>Planctomycetia</taxon>
        <taxon>Pirellulales</taxon>
        <taxon>Pirellulaceae</taxon>
        <taxon>Anatilimnocola</taxon>
    </lineage>
</organism>
<name>A0A517YHL6_9BACT</name>
<evidence type="ECO:0000259" key="9">
    <source>
        <dbReference type="PROSITE" id="PS50110"/>
    </source>
</evidence>
<evidence type="ECO:0000313" key="10">
    <source>
        <dbReference type="EMBL" id="QDU29702.1"/>
    </source>
</evidence>
<evidence type="ECO:0000256" key="6">
    <source>
        <dbReference type="PROSITE-ProRule" id="PRU00169"/>
    </source>
</evidence>
<evidence type="ECO:0000256" key="5">
    <source>
        <dbReference type="ARBA" id="ARBA00023163"/>
    </source>
</evidence>
<evidence type="ECO:0000313" key="11">
    <source>
        <dbReference type="Proteomes" id="UP000315017"/>
    </source>
</evidence>
<dbReference type="CDD" id="cd17537">
    <property type="entry name" value="REC_FixJ"/>
    <property type="match status" value="1"/>
</dbReference>
<evidence type="ECO:0000259" key="8">
    <source>
        <dbReference type="PROSITE" id="PS50043"/>
    </source>
</evidence>
<dbReference type="AlphaFoldDB" id="A0A517YHL6"/>
<dbReference type="InterPro" id="IPR016032">
    <property type="entry name" value="Sig_transdc_resp-reg_C-effctor"/>
</dbReference>
<dbReference type="PANTHER" id="PTHR44688:SF16">
    <property type="entry name" value="DNA-BINDING TRANSCRIPTIONAL ACTIVATOR DEVR_DOSR"/>
    <property type="match status" value="1"/>
</dbReference>
<evidence type="ECO:0000256" key="4">
    <source>
        <dbReference type="ARBA" id="ARBA00023125"/>
    </source>
</evidence>
<keyword evidence="5" id="KW-0804">Transcription</keyword>
<dbReference type="EMBL" id="CP036274">
    <property type="protein sequence ID" value="QDU29702.1"/>
    <property type="molecule type" value="Genomic_DNA"/>
</dbReference>
<dbReference type="CDD" id="cd06170">
    <property type="entry name" value="LuxR_C_like"/>
    <property type="match status" value="1"/>
</dbReference>
<dbReference type="GO" id="GO:0006355">
    <property type="term" value="P:regulation of DNA-templated transcription"/>
    <property type="evidence" value="ECO:0007669"/>
    <property type="project" value="InterPro"/>
</dbReference>
<evidence type="ECO:0000256" key="3">
    <source>
        <dbReference type="ARBA" id="ARBA00023015"/>
    </source>
</evidence>
<gene>
    <name evidence="10" type="primary">fixJ_1</name>
    <name evidence="10" type="ORF">ETAA8_48170</name>
</gene>
<dbReference type="Gene3D" id="3.40.50.2300">
    <property type="match status" value="1"/>
</dbReference>
<dbReference type="GO" id="GO:0000160">
    <property type="term" value="P:phosphorelay signal transduction system"/>
    <property type="evidence" value="ECO:0007669"/>
    <property type="project" value="UniProtKB-KW"/>
</dbReference>
<keyword evidence="7" id="KW-0175">Coiled coil</keyword>
<dbReference type="Pfam" id="PF00072">
    <property type="entry name" value="Response_reg"/>
    <property type="match status" value="1"/>
</dbReference>
<proteinExistence type="predicted"/>
<feature type="domain" description="HTH luxR-type" evidence="8">
    <location>
        <begin position="136"/>
        <end position="201"/>
    </location>
</feature>
<dbReference type="GO" id="GO:0003677">
    <property type="term" value="F:DNA binding"/>
    <property type="evidence" value="ECO:0007669"/>
    <property type="project" value="UniProtKB-KW"/>
</dbReference>
<evidence type="ECO:0000256" key="2">
    <source>
        <dbReference type="ARBA" id="ARBA00023012"/>
    </source>
</evidence>
<dbReference type="RefSeq" id="WP_145093923.1">
    <property type="nucleotide sequence ID" value="NZ_CP036274.1"/>
</dbReference>
<keyword evidence="11" id="KW-1185">Reference proteome</keyword>
<dbReference type="InterPro" id="IPR000792">
    <property type="entry name" value="Tscrpt_reg_LuxR_C"/>
</dbReference>
<protein>
    <submittedName>
        <fullName evidence="10">Transcriptional regulatory protein FixJ</fullName>
    </submittedName>
</protein>
<reference evidence="10 11" key="1">
    <citation type="submission" date="2019-02" db="EMBL/GenBank/DDBJ databases">
        <title>Deep-cultivation of Planctomycetes and their phenomic and genomic characterization uncovers novel biology.</title>
        <authorList>
            <person name="Wiegand S."/>
            <person name="Jogler M."/>
            <person name="Boedeker C."/>
            <person name="Pinto D."/>
            <person name="Vollmers J."/>
            <person name="Rivas-Marin E."/>
            <person name="Kohn T."/>
            <person name="Peeters S.H."/>
            <person name="Heuer A."/>
            <person name="Rast P."/>
            <person name="Oberbeckmann S."/>
            <person name="Bunk B."/>
            <person name="Jeske O."/>
            <person name="Meyerdierks A."/>
            <person name="Storesund J.E."/>
            <person name="Kallscheuer N."/>
            <person name="Luecker S."/>
            <person name="Lage O.M."/>
            <person name="Pohl T."/>
            <person name="Merkel B.J."/>
            <person name="Hornburger P."/>
            <person name="Mueller R.-W."/>
            <person name="Bruemmer F."/>
            <person name="Labrenz M."/>
            <person name="Spormann A.M."/>
            <person name="Op den Camp H."/>
            <person name="Overmann J."/>
            <person name="Amann R."/>
            <person name="Jetten M.S.M."/>
            <person name="Mascher T."/>
            <person name="Medema M.H."/>
            <person name="Devos D.P."/>
            <person name="Kaster A.-K."/>
            <person name="Ovreas L."/>
            <person name="Rohde M."/>
            <person name="Galperin M.Y."/>
            <person name="Jogler C."/>
        </authorList>
    </citation>
    <scope>NUCLEOTIDE SEQUENCE [LARGE SCALE GENOMIC DNA]</scope>
    <source>
        <strain evidence="10 11">ETA_A8</strain>
    </source>
</reference>
<dbReference type="SUPFAM" id="SSF52172">
    <property type="entry name" value="CheY-like"/>
    <property type="match status" value="1"/>
</dbReference>
<dbReference type="OrthoDB" id="271936at2"/>
<keyword evidence="1 6" id="KW-0597">Phosphoprotein</keyword>
<dbReference type="PROSITE" id="PS50043">
    <property type="entry name" value="HTH_LUXR_2"/>
    <property type="match status" value="1"/>
</dbReference>
<evidence type="ECO:0000256" key="7">
    <source>
        <dbReference type="SAM" id="Coils"/>
    </source>
</evidence>
<dbReference type="InterPro" id="IPR001789">
    <property type="entry name" value="Sig_transdc_resp-reg_receiver"/>
</dbReference>
<dbReference type="InterPro" id="IPR036388">
    <property type="entry name" value="WH-like_DNA-bd_sf"/>
</dbReference>
<keyword evidence="2" id="KW-0902">Two-component regulatory system</keyword>
<dbReference type="Gene3D" id="1.10.10.10">
    <property type="entry name" value="Winged helix-like DNA-binding domain superfamily/Winged helix DNA-binding domain"/>
    <property type="match status" value="1"/>
</dbReference>
<dbReference type="SMART" id="SM00448">
    <property type="entry name" value="REC"/>
    <property type="match status" value="1"/>
</dbReference>
<feature type="coiled-coil region" evidence="7">
    <location>
        <begin position="112"/>
        <end position="146"/>
    </location>
</feature>
<feature type="domain" description="Response regulatory" evidence="9">
    <location>
        <begin position="6"/>
        <end position="120"/>
    </location>
</feature>
<keyword evidence="3" id="KW-0805">Transcription regulation</keyword>
<dbReference type="PANTHER" id="PTHR44688">
    <property type="entry name" value="DNA-BINDING TRANSCRIPTIONAL ACTIVATOR DEVR_DOSR"/>
    <property type="match status" value="1"/>
</dbReference>
<dbReference type="SMART" id="SM00421">
    <property type="entry name" value="HTH_LUXR"/>
    <property type="match status" value="1"/>
</dbReference>
<dbReference type="FunFam" id="3.40.50.2300:FF:000018">
    <property type="entry name" value="DNA-binding transcriptional regulator NtrC"/>
    <property type="match status" value="1"/>
</dbReference>
<dbReference type="Proteomes" id="UP000315017">
    <property type="component" value="Chromosome"/>
</dbReference>
<keyword evidence="4" id="KW-0238">DNA-binding</keyword>
<dbReference type="PROSITE" id="PS00622">
    <property type="entry name" value="HTH_LUXR_1"/>
    <property type="match status" value="1"/>
</dbReference>
<dbReference type="PROSITE" id="PS50110">
    <property type="entry name" value="RESPONSE_REGULATORY"/>
    <property type="match status" value="1"/>
</dbReference>
<accession>A0A517YHL6</accession>
<sequence length="209" mass="22676">MADTSTIHIIDDDSAVRESLLALVQMRGLTAKAYSSAESFLTALKPSDTGCVVSDVRMPGMSGLQLLEKLAEAKSNLPVIIITAYADVPTAVRAMQAGAVTFLEKPCNEADLIEAIQQALNLEQAQAALRKQKSDVENKLTTLSEDEIAVMRKMLEGLPNKRIASDLDIGLRTVELRRSNIMKKMGAGSLAELVRLALLVDFFKSEEKA</sequence>
<dbReference type="KEGG" id="aagg:ETAA8_48170"/>
<feature type="modified residue" description="4-aspartylphosphate" evidence="6">
    <location>
        <position position="55"/>
    </location>
</feature>
<dbReference type="SUPFAM" id="SSF46894">
    <property type="entry name" value="C-terminal effector domain of the bipartite response regulators"/>
    <property type="match status" value="1"/>
</dbReference>
<dbReference type="InterPro" id="IPR011006">
    <property type="entry name" value="CheY-like_superfamily"/>
</dbReference>
<dbReference type="Pfam" id="PF00196">
    <property type="entry name" value="GerE"/>
    <property type="match status" value="1"/>
</dbReference>
<dbReference type="PRINTS" id="PR00038">
    <property type="entry name" value="HTHLUXR"/>
</dbReference>